<evidence type="ECO:0000313" key="2">
    <source>
        <dbReference type="Proteomes" id="UP000002077"/>
    </source>
</evidence>
<dbReference type="GeneID" id="31924552"/>
<keyword evidence="2" id="KW-1185">Reference proteome</keyword>
<proteinExistence type="predicted"/>
<evidence type="ECO:0000313" key="1">
    <source>
        <dbReference type="EMBL" id="ACP33509.1"/>
    </source>
</evidence>
<dbReference type="Proteomes" id="UP000002077">
    <property type="component" value="Chromosome"/>
</dbReference>
<dbReference type="HOGENOM" id="CLU_1793216_0_0_11"/>
<dbReference type="InterPro" id="IPR024411">
    <property type="entry name" value="Tail_terminator_phage"/>
</dbReference>
<dbReference type="Pfam" id="PF12691">
    <property type="entry name" value="Phage_tail_terminator_6"/>
    <property type="match status" value="1"/>
</dbReference>
<name>C3PI55_CORA7</name>
<dbReference type="RefSeq" id="WP_010191061.1">
    <property type="nucleotide sequence ID" value="NC_012590.1"/>
</dbReference>
<dbReference type="KEGG" id="car:cauri_1916"/>
<evidence type="ECO:0008006" key="3">
    <source>
        <dbReference type="Google" id="ProtNLM"/>
    </source>
</evidence>
<reference evidence="1 2" key="1">
    <citation type="journal article" date="2010" name="BMC Genomics">
        <title>Complete genome sequence and lifestyle of black-pigmented Corynebacterium aurimucosum ATCC 700975 (formerly C. nigricans CN-1) isolated from a vaginal swab of a woman with spontaneous abortion.</title>
        <authorList>
            <person name="Trost E."/>
            <person name="Gotker S."/>
            <person name="Schneider J."/>
            <person name="Schneiker-Bekel S."/>
            <person name="Szczepanowski R."/>
            <person name="Tilker A."/>
            <person name="Viehoever P."/>
            <person name="Arnold W."/>
            <person name="Bekel T."/>
            <person name="Blom J."/>
            <person name="Gartemann K.H."/>
            <person name="Linke B."/>
            <person name="Goesmann A."/>
            <person name="Puhler A."/>
            <person name="Shukla S.K."/>
            <person name="Tauch A."/>
        </authorList>
    </citation>
    <scope>NUCLEOTIDE SEQUENCE [LARGE SCALE GENOMIC DNA]</scope>
    <source>
        <strain evidence="2">ATCC 700975 / DSM 44827 / CIP 107346 / CN-1</strain>
    </source>
</reference>
<dbReference type="AlphaFoldDB" id="C3PI55"/>
<protein>
    <recommendedName>
        <fullName evidence="3">DUF3168 domain-containing protein</fullName>
    </recommendedName>
</protein>
<dbReference type="EMBL" id="CP001601">
    <property type="protein sequence ID" value="ACP33509.1"/>
    <property type="molecule type" value="Genomic_DNA"/>
</dbReference>
<dbReference type="OrthoDB" id="4546440at2"/>
<organism evidence="1 2">
    <name type="scientific">Corynebacterium aurimucosum (strain ATCC 700975 / DSM 44827 / CIP 107346 / CN-1)</name>
    <name type="common">Corynebacterium nigricans</name>
    <dbReference type="NCBI Taxonomy" id="548476"/>
    <lineage>
        <taxon>Bacteria</taxon>
        <taxon>Bacillati</taxon>
        <taxon>Actinomycetota</taxon>
        <taxon>Actinomycetes</taxon>
        <taxon>Mycobacteriales</taxon>
        <taxon>Corynebacteriaceae</taxon>
        <taxon>Corynebacterium</taxon>
    </lineage>
</organism>
<dbReference type="STRING" id="548476.cauri_1916"/>
<sequence>MTPTYGTLREDLARHLASNGLAQWAPTGIYKKFTPPAVYLGVLPDEAGPSIGLAVYHFGTEDTVQQDTGTPRIRVQLRIKGTRDPRYASRIADDVYQLLHERTNYQLDNGVSVLRSARVLTYEERDEASVYHRVESYEFVVNPN</sequence>
<gene>
    <name evidence="1" type="ordered locus">cauri_1916</name>
</gene>
<accession>C3PI55</accession>
<dbReference type="eggNOG" id="ENOG5031IQZ">
    <property type="taxonomic scope" value="Bacteria"/>
</dbReference>